<proteinExistence type="predicted"/>
<reference evidence="3" key="1">
    <citation type="submission" date="2018-12" db="EMBL/GenBank/DDBJ databases">
        <title>Tengunoibacter tsumagoiensis gen. nov., sp. nov., Dictyobacter kobayashii sp. nov., D. alpinus sp. nov., and D. joshuensis sp. nov. and description of Dictyobacteraceae fam. nov. within the order Ktedonobacterales isolated from Tengu-no-mugimeshi.</title>
        <authorList>
            <person name="Wang C.M."/>
            <person name="Zheng Y."/>
            <person name="Sakai Y."/>
            <person name="Toyoda A."/>
            <person name="Minakuchi Y."/>
            <person name="Abe K."/>
            <person name="Yokota A."/>
            <person name="Yabe S."/>
        </authorList>
    </citation>
    <scope>NUCLEOTIDE SEQUENCE [LARGE SCALE GENOMIC DNA]</scope>
    <source>
        <strain evidence="3">Uno3</strain>
    </source>
</reference>
<dbReference type="EMBL" id="BIFR01000001">
    <property type="protein sequence ID" value="GCE13647.1"/>
    <property type="molecule type" value="Genomic_DNA"/>
</dbReference>
<sequence>MRVVFRTQRKDRDQLMSILFANIIKKALAHNTPSVASETLKDELGLMEIAEEDLDKVTGANGGCGYGNNYSDYYNSYSNYHHHGGHHHGGHGGHHHGGHHHGGHGGHHHGGHGGHHHGGHGGHHH</sequence>
<gene>
    <name evidence="2" type="ORF">KTT_35060</name>
</gene>
<feature type="region of interest" description="Disordered" evidence="1">
    <location>
        <begin position="84"/>
        <end position="125"/>
    </location>
</feature>
<evidence type="ECO:0000256" key="1">
    <source>
        <dbReference type="SAM" id="MobiDB-lite"/>
    </source>
</evidence>
<evidence type="ECO:0000313" key="3">
    <source>
        <dbReference type="Proteomes" id="UP000287352"/>
    </source>
</evidence>
<comment type="caution">
    <text evidence="2">The sequence shown here is derived from an EMBL/GenBank/DDBJ whole genome shotgun (WGS) entry which is preliminary data.</text>
</comment>
<dbReference type="AlphaFoldDB" id="A0A402A3B5"/>
<name>A0A402A3B5_9CHLR</name>
<accession>A0A402A3B5</accession>
<dbReference type="Proteomes" id="UP000287352">
    <property type="component" value="Unassembled WGS sequence"/>
</dbReference>
<evidence type="ECO:0000313" key="2">
    <source>
        <dbReference type="EMBL" id="GCE13647.1"/>
    </source>
</evidence>
<organism evidence="2 3">
    <name type="scientific">Tengunoibacter tsumagoiensis</name>
    <dbReference type="NCBI Taxonomy" id="2014871"/>
    <lineage>
        <taxon>Bacteria</taxon>
        <taxon>Bacillati</taxon>
        <taxon>Chloroflexota</taxon>
        <taxon>Ktedonobacteria</taxon>
        <taxon>Ktedonobacterales</taxon>
        <taxon>Dictyobacteraceae</taxon>
        <taxon>Tengunoibacter</taxon>
    </lineage>
</organism>
<keyword evidence="3" id="KW-1185">Reference proteome</keyword>
<protein>
    <submittedName>
        <fullName evidence="2">Uncharacterized protein</fullName>
    </submittedName>
</protein>